<sequence>MGLLLGDELPDLTVPTTAGVMKLHDFAAGSWLMVCSHPATWTPVCTTELGRLAQLQSEFDKRGVKVMGISCDRVEDDAEWIKDIETWMAGSGGCKVTFPIIGDTDRSVAKAFGMIQTEHPSDSAGMPMTVRNVFIFGPDKKLKLTITYPASCGRNFDEIIRTIDSLQTTTGKSVATPVDWKVGDACIILPSVSDEAAAEKFPQGWKTADLPSGKKYLRIVEMPKE</sequence>
<dbReference type="PANTHER" id="PTHR43503:SF4">
    <property type="entry name" value="PEROXIREDOXIN-6"/>
    <property type="match status" value="1"/>
</dbReference>
<feature type="domain" description="Thioredoxin" evidence="8">
    <location>
        <begin position="3"/>
        <end position="168"/>
    </location>
</feature>
<gene>
    <name evidence="9" type="ORF">FVE85_8260</name>
</gene>
<dbReference type="PANTHER" id="PTHR43503">
    <property type="entry name" value="MCG48959-RELATED"/>
    <property type="match status" value="1"/>
</dbReference>
<keyword evidence="10" id="KW-1185">Reference proteome</keyword>
<proteinExistence type="inferred from homology"/>
<accession>A0A5J4YKH5</accession>
<dbReference type="GO" id="GO:0005829">
    <property type="term" value="C:cytosol"/>
    <property type="evidence" value="ECO:0007669"/>
    <property type="project" value="TreeGrafter"/>
</dbReference>
<dbReference type="InterPro" id="IPR013766">
    <property type="entry name" value="Thioredoxin_domain"/>
</dbReference>
<dbReference type="InterPro" id="IPR036249">
    <property type="entry name" value="Thioredoxin-like_sf"/>
</dbReference>
<dbReference type="PROSITE" id="PS51352">
    <property type="entry name" value="THIOREDOXIN_2"/>
    <property type="match status" value="1"/>
</dbReference>
<dbReference type="InterPro" id="IPR045020">
    <property type="entry name" value="PRX_1cys"/>
</dbReference>
<protein>
    <submittedName>
        <fullName evidence="9">Peroxiredoxin-6</fullName>
    </submittedName>
</protein>
<dbReference type="Pfam" id="PF00578">
    <property type="entry name" value="AhpC-TSA"/>
    <property type="match status" value="1"/>
</dbReference>
<evidence type="ECO:0000313" key="10">
    <source>
        <dbReference type="Proteomes" id="UP000324585"/>
    </source>
</evidence>
<keyword evidence="3 6" id="KW-0560">Oxidoreductase</keyword>
<dbReference type="Proteomes" id="UP000324585">
    <property type="component" value="Unassembled WGS sequence"/>
</dbReference>
<evidence type="ECO:0000313" key="9">
    <source>
        <dbReference type="EMBL" id="KAA8491778.1"/>
    </source>
</evidence>
<dbReference type="InterPro" id="IPR024706">
    <property type="entry name" value="Peroxiredoxin_AhpC-typ"/>
</dbReference>
<dbReference type="OMA" id="HGPMNIP"/>
<evidence type="ECO:0000256" key="5">
    <source>
        <dbReference type="ARBA" id="ARBA00025719"/>
    </source>
</evidence>
<evidence type="ECO:0000256" key="2">
    <source>
        <dbReference type="ARBA" id="ARBA00022862"/>
    </source>
</evidence>
<evidence type="ECO:0000256" key="3">
    <source>
        <dbReference type="ARBA" id="ARBA00023002"/>
    </source>
</evidence>
<keyword evidence="1 6" id="KW-0575">Peroxidase</keyword>
<dbReference type="InterPro" id="IPR019479">
    <property type="entry name" value="Peroxiredoxin_C"/>
</dbReference>
<evidence type="ECO:0000256" key="7">
    <source>
        <dbReference type="PIRSR" id="PIRSR000239-1"/>
    </source>
</evidence>
<dbReference type="Gene3D" id="3.30.1020.10">
    <property type="entry name" value="Antioxidant, Horf6, Chain A, domain2"/>
    <property type="match status" value="1"/>
</dbReference>
<dbReference type="SUPFAM" id="SSF52833">
    <property type="entry name" value="Thioredoxin-like"/>
    <property type="match status" value="1"/>
</dbReference>
<dbReference type="InterPro" id="IPR000866">
    <property type="entry name" value="AhpC/TSA"/>
</dbReference>
<evidence type="ECO:0000259" key="8">
    <source>
        <dbReference type="PROSITE" id="PS51352"/>
    </source>
</evidence>
<evidence type="ECO:0000256" key="4">
    <source>
        <dbReference type="ARBA" id="ARBA00023284"/>
    </source>
</evidence>
<dbReference type="Pfam" id="PF10417">
    <property type="entry name" value="1-cysPrx_C"/>
    <property type="match status" value="1"/>
</dbReference>
<keyword evidence="4 6" id="KW-0676">Redox-active center</keyword>
<dbReference type="OrthoDB" id="2996783at2759"/>
<dbReference type="EMBL" id="VRMN01000011">
    <property type="protein sequence ID" value="KAA8491778.1"/>
    <property type="molecule type" value="Genomic_DNA"/>
</dbReference>
<keyword evidence="2 6" id="KW-0049">Antioxidant</keyword>
<dbReference type="FunFam" id="3.30.1020.10:FF:000001">
    <property type="entry name" value="1-Cys peroxiredoxin"/>
    <property type="match status" value="1"/>
</dbReference>
<dbReference type="GO" id="GO:0045454">
    <property type="term" value="P:cell redox homeostasis"/>
    <property type="evidence" value="ECO:0007669"/>
    <property type="project" value="TreeGrafter"/>
</dbReference>
<comment type="function">
    <text evidence="6">Thiol-specific peroxidase that catalyzes the reduction of hydrogen peroxide and organic hydroperoxides to water and alcohols, respectively.</text>
</comment>
<organism evidence="9 10">
    <name type="scientific">Porphyridium purpureum</name>
    <name type="common">Red alga</name>
    <name type="synonym">Porphyridium cruentum</name>
    <dbReference type="NCBI Taxonomy" id="35688"/>
    <lineage>
        <taxon>Eukaryota</taxon>
        <taxon>Rhodophyta</taxon>
        <taxon>Bangiophyceae</taxon>
        <taxon>Porphyridiales</taxon>
        <taxon>Porphyridiaceae</taxon>
        <taxon>Porphyridium</taxon>
    </lineage>
</organism>
<reference evidence="10" key="1">
    <citation type="journal article" date="2019" name="Nat. Commun.">
        <title>Expansion of phycobilisome linker gene families in mesophilic red algae.</title>
        <authorList>
            <person name="Lee J."/>
            <person name="Kim D."/>
            <person name="Bhattacharya D."/>
            <person name="Yoon H.S."/>
        </authorList>
    </citation>
    <scope>NUCLEOTIDE SEQUENCE [LARGE SCALE GENOMIC DNA]</scope>
    <source>
        <strain evidence="10">CCMP 1328</strain>
    </source>
</reference>
<comment type="similarity">
    <text evidence="5">Belongs to the peroxiredoxin family. Prx6 subfamily.</text>
</comment>
<name>A0A5J4YKH5_PORPP</name>
<feature type="active site" description="Cysteine sulfenic acid (-SOH) intermediate; for peroxidase activity" evidence="7">
    <location>
        <position position="45"/>
    </location>
</feature>
<dbReference type="PIRSF" id="PIRSF000239">
    <property type="entry name" value="AHPC"/>
    <property type="match status" value="1"/>
</dbReference>
<comment type="caution">
    <text evidence="9">The sequence shown here is derived from an EMBL/GenBank/DDBJ whole genome shotgun (WGS) entry which is preliminary data.</text>
</comment>
<evidence type="ECO:0000256" key="1">
    <source>
        <dbReference type="ARBA" id="ARBA00022559"/>
    </source>
</evidence>
<evidence type="ECO:0000256" key="6">
    <source>
        <dbReference type="PIRNR" id="PIRNR000239"/>
    </source>
</evidence>
<dbReference type="AlphaFoldDB" id="A0A5J4YKH5"/>
<dbReference type="CDD" id="cd03016">
    <property type="entry name" value="PRX_1cys"/>
    <property type="match status" value="1"/>
</dbReference>
<dbReference type="GO" id="GO:0051920">
    <property type="term" value="F:peroxiredoxin activity"/>
    <property type="evidence" value="ECO:0007669"/>
    <property type="project" value="InterPro"/>
</dbReference>
<dbReference type="Gene3D" id="3.40.30.10">
    <property type="entry name" value="Glutaredoxin"/>
    <property type="match status" value="1"/>
</dbReference>
<dbReference type="FunFam" id="3.40.30.10:FF:000011">
    <property type="entry name" value="Peroxiredoxin PRX1"/>
    <property type="match status" value="1"/>
</dbReference>
<dbReference type="GO" id="GO:0005739">
    <property type="term" value="C:mitochondrion"/>
    <property type="evidence" value="ECO:0007669"/>
    <property type="project" value="TreeGrafter"/>
</dbReference>